<dbReference type="PANTHER" id="PTHR47949">
    <property type="entry name" value="CYTOCHROME P450 703A2-RELATED-RELATED"/>
    <property type="match status" value="1"/>
</dbReference>
<dbReference type="EMBL" id="JAEACU010000002">
    <property type="protein sequence ID" value="KAH7542128.1"/>
    <property type="molecule type" value="Genomic_DNA"/>
</dbReference>
<keyword evidence="1" id="KW-0408">Iron</keyword>
<dbReference type="InterPro" id="IPR001128">
    <property type="entry name" value="Cyt_P450"/>
</dbReference>
<dbReference type="Gene3D" id="1.10.630.10">
    <property type="entry name" value="Cytochrome P450"/>
    <property type="match status" value="1"/>
</dbReference>
<reference evidence="2" key="1">
    <citation type="journal article" date="2021" name="Front. Plant Sci.">
        <title>Chromosome-Scale Genome Assembly for Chinese Sour Jujube and Insights Into Its Genome Evolution and Domestication Signature.</title>
        <authorList>
            <person name="Shen L.-Y."/>
            <person name="Luo H."/>
            <person name="Wang X.-L."/>
            <person name="Wang X.-M."/>
            <person name="Qiu X.-J."/>
            <person name="Liu H."/>
            <person name="Zhou S.-S."/>
            <person name="Jia K.-H."/>
            <person name="Nie S."/>
            <person name="Bao Y.-T."/>
            <person name="Zhang R.-G."/>
            <person name="Yun Q.-Z."/>
            <person name="Chai Y.-H."/>
            <person name="Lu J.-Y."/>
            <person name="Li Y."/>
            <person name="Zhao S.-W."/>
            <person name="Mao J.-F."/>
            <person name="Jia S.-G."/>
            <person name="Mao Y.-M."/>
        </authorList>
    </citation>
    <scope>NUCLEOTIDE SEQUENCE</scope>
    <source>
        <strain evidence="2">AT0</strain>
        <tissue evidence="2">Leaf</tissue>
    </source>
</reference>
<dbReference type="InterPro" id="IPR017972">
    <property type="entry name" value="Cyt_P450_CS"/>
</dbReference>
<keyword evidence="1" id="KW-0560">Oxidoreductase</keyword>
<accession>A0A978VTI3</accession>
<dbReference type="Pfam" id="PF00067">
    <property type="entry name" value="p450"/>
    <property type="match status" value="1"/>
</dbReference>
<comment type="similarity">
    <text evidence="1">Belongs to the cytochrome P450 family.</text>
</comment>
<dbReference type="GO" id="GO:0004497">
    <property type="term" value="F:monooxygenase activity"/>
    <property type="evidence" value="ECO:0007669"/>
    <property type="project" value="UniProtKB-KW"/>
</dbReference>
<dbReference type="PANTHER" id="PTHR47949:SF4">
    <property type="entry name" value="TYROSINE N-MONOOXYGENASE"/>
    <property type="match status" value="1"/>
</dbReference>
<dbReference type="GO" id="GO:0020037">
    <property type="term" value="F:heme binding"/>
    <property type="evidence" value="ECO:0007669"/>
    <property type="project" value="InterPro"/>
</dbReference>
<evidence type="ECO:0000313" key="2">
    <source>
        <dbReference type="EMBL" id="KAH7542128.1"/>
    </source>
</evidence>
<protein>
    <submittedName>
        <fullName evidence="2">Uncharacterized protein</fullName>
    </submittedName>
</protein>
<gene>
    <name evidence="2" type="ORF">FEM48_Zijuj02G0040500</name>
</gene>
<dbReference type="AlphaFoldDB" id="A0A978VTI3"/>
<dbReference type="GO" id="GO:0016705">
    <property type="term" value="F:oxidoreductase activity, acting on paired donors, with incorporation or reduction of molecular oxygen"/>
    <property type="evidence" value="ECO:0007669"/>
    <property type="project" value="InterPro"/>
</dbReference>
<dbReference type="SUPFAM" id="SSF48264">
    <property type="entry name" value="Cytochrome P450"/>
    <property type="match status" value="1"/>
</dbReference>
<sequence>MNEGGVATQQVSLAEPELRFISFSTGRRSCLGSWLGTTMTVMLLARLLQGFTWSMPPGVEKIDLIEADSILLKDTPLHAHAKPRLHPSVYPIN</sequence>
<dbReference type="PROSITE" id="PS00086">
    <property type="entry name" value="CYTOCHROME_P450"/>
    <property type="match status" value="1"/>
</dbReference>
<name>A0A978VTI3_ZIZJJ</name>
<proteinExistence type="inferred from homology"/>
<keyword evidence="1" id="KW-0479">Metal-binding</keyword>
<organism evidence="2 3">
    <name type="scientific">Ziziphus jujuba var. spinosa</name>
    <dbReference type="NCBI Taxonomy" id="714518"/>
    <lineage>
        <taxon>Eukaryota</taxon>
        <taxon>Viridiplantae</taxon>
        <taxon>Streptophyta</taxon>
        <taxon>Embryophyta</taxon>
        <taxon>Tracheophyta</taxon>
        <taxon>Spermatophyta</taxon>
        <taxon>Magnoliopsida</taxon>
        <taxon>eudicotyledons</taxon>
        <taxon>Gunneridae</taxon>
        <taxon>Pentapetalae</taxon>
        <taxon>rosids</taxon>
        <taxon>fabids</taxon>
        <taxon>Rosales</taxon>
        <taxon>Rhamnaceae</taxon>
        <taxon>Paliureae</taxon>
        <taxon>Ziziphus</taxon>
    </lineage>
</organism>
<evidence type="ECO:0000313" key="3">
    <source>
        <dbReference type="Proteomes" id="UP000813462"/>
    </source>
</evidence>
<dbReference type="Proteomes" id="UP000813462">
    <property type="component" value="Unassembled WGS sequence"/>
</dbReference>
<keyword evidence="1" id="KW-0503">Monooxygenase</keyword>
<keyword evidence="1" id="KW-0349">Heme</keyword>
<dbReference type="InterPro" id="IPR051382">
    <property type="entry name" value="CYP450_AA/FA_Hydroxylases"/>
</dbReference>
<comment type="caution">
    <text evidence="2">The sequence shown here is derived from an EMBL/GenBank/DDBJ whole genome shotgun (WGS) entry which is preliminary data.</text>
</comment>
<evidence type="ECO:0000256" key="1">
    <source>
        <dbReference type="RuleBase" id="RU000461"/>
    </source>
</evidence>
<dbReference type="GO" id="GO:0005506">
    <property type="term" value="F:iron ion binding"/>
    <property type="evidence" value="ECO:0007669"/>
    <property type="project" value="InterPro"/>
</dbReference>
<dbReference type="InterPro" id="IPR036396">
    <property type="entry name" value="Cyt_P450_sf"/>
</dbReference>